<sequence>MLAMIACLEYLRKMLYEKLAVHFLGLAKLTMN</sequence>
<evidence type="ECO:0000313" key="2">
    <source>
        <dbReference type="Proteomes" id="UP000317369"/>
    </source>
</evidence>
<keyword evidence="2" id="KW-1185">Reference proteome</keyword>
<dbReference type="Proteomes" id="UP000317369">
    <property type="component" value="Chromosome"/>
</dbReference>
<dbReference type="AlphaFoldDB" id="A0A517YSW6"/>
<dbReference type="KEGG" id="pcor:KS4_13720"/>
<gene>
    <name evidence="1" type="ORF">KS4_13720</name>
</gene>
<evidence type="ECO:0000313" key="1">
    <source>
        <dbReference type="EMBL" id="QDU33326.1"/>
    </source>
</evidence>
<protein>
    <submittedName>
        <fullName evidence="1">Uncharacterized protein</fullName>
    </submittedName>
</protein>
<accession>A0A517YSW6</accession>
<dbReference type="EMBL" id="CP036425">
    <property type="protein sequence ID" value="QDU33326.1"/>
    <property type="molecule type" value="Genomic_DNA"/>
</dbReference>
<name>A0A517YSW6_9BACT</name>
<organism evidence="1 2">
    <name type="scientific">Poriferisphaera corsica</name>
    <dbReference type="NCBI Taxonomy" id="2528020"/>
    <lineage>
        <taxon>Bacteria</taxon>
        <taxon>Pseudomonadati</taxon>
        <taxon>Planctomycetota</taxon>
        <taxon>Phycisphaerae</taxon>
        <taxon>Phycisphaerales</taxon>
        <taxon>Phycisphaeraceae</taxon>
        <taxon>Poriferisphaera</taxon>
    </lineage>
</organism>
<reference evidence="1 2" key="1">
    <citation type="submission" date="2019-02" db="EMBL/GenBank/DDBJ databases">
        <title>Deep-cultivation of Planctomycetes and their phenomic and genomic characterization uncovers novel biology.</title>
        <authorList>
            <person name="Wiegand S."/>
            <person name="Jogler M."/>
            <person name="Boedeker C."/>
            <person name="Pinto D."/>
            <person name="Vollmers J."/>
            <person name="Rivas-Marin E."/>
            <person name="Kohn T."/>
            <person name="Peeters S.H."/>
            <person name="Heuer A."/>
            <person name="Rast P."/>
            <person name="Oberbeckmann S."/>
            <person name="Bunk B."/>
            <person name="Jeske O."/>
            <person name="Meyerdierks A."/>
            <person name="Storesund J.E."/>
            <person name="Kallscheuer N."/>
            <person name="Luecker S."/>
            <person name="Lage O.M."/>
            <person name="Pohl T."/>
            <person name="Merkel B.J."/>
            <person name="Hornburger P."/>
            <person name="Mueller R.-W."/>
            <person name="Bruemmer F."/>
            <person name="Labrenz M."/>
            <person name="Spormann A.M."/>
            <person name="Op den Camp H."/>
            <person name="Overmann J."/>
            <person name="Amann R."/>
            <person name="Jetten M.S.M."/>
            <person name="Mascher T."/>
            <person name="Medema M.H."/>
            <person name="Devos D.P."/>
            <person name="Kaster A.-K."/>
            <person name="Ovreas L."/>
            <person name="Rohde M."/>
            <person name="Galperin M.Y."/>
            <person name="Jogler C."/>
        </authorList>
    </citation>
    <scope>NUCLEOTIDE SEQUENCE [LARGE SCALE GENOMIC DNA]</scope>
    <source>
        <strain evidence="1 2">KS4</strain>
    </source>
</reference>
<proteinExistence type="predicted"/>